<evidence type="ECO:0000256" key="3">
    <source>
        <dbReference type="SAM" id="SignalP"/>
    </source>
</evidence>
<evidence type="ECO:0000313" key="6">
    <source>
        <dbReference type="Proteomes" id="UP001225316"/>
    </source>
</evidence>
<proteinExistence type="inferred from homology"/>
<evidence type="ECO:0000256" key="2">
    <source>
        <dbReference type="ARBA" id="ARBA00022801"/>
    </source>
</evidence>
<keyword evidence="3" id="KW-0732">Signal</keyword>
<dbReference type="SUPFAM" id="SSF52266">
    <property type="entry name" value="SGNH hydrolase"/>
    <property type="match status" value="1"/>
</dbReference>
<protein>
    <submittedName>
        <fullName evidence="5">Rhamnogalacturonan acetylesterase</fullName>
    </submittedName>
</protein>
<dbReference type="PANTHER" id="PTHR43695">
    <property type="entry name" value="PUTATIVE (AFU_ORTHOLOGUE AFUA_2G17250)-RELATED"/>
    <property type="match status" value="1"/>
</dbReference>
<evidence type="ECO:0000313" key="5">
    <source>
        <dbReference type="EMBL" id="MDQ8208569.1"/>
    </source>
</evidence>
<keyword evidence="6" id="KW-1185">Reference proteome</keyword>
<feature type="chain" id="PRO_5045291262" evidence="3">
    <location>
        <begin position="25"/>
        <end position="262"/>
    </location>
</feature>
<dbReference type="Pfam" id="PF13472">
    <property type="entry name" value="Lipase_GDSL_2"/>
    <property type="match status" value="1"/>
</dbReference>
<feature type="domain" description="SGNH hydrolase-type esterase" evidence="4">
    <location>
        <begin position="40"/>
        <end position="235"/>
    </location>
</feature>
<dbReference type="Gene3D" id="3.40.50.1110">
    <property type="entry name" value="SGNH hydrolase"/>
    <property type="match status" value="1"/>
</dbReference>
<dbReference type="PANTHER" id="PTHR43695:SF1">
    <property type="entry name" value="RHAMNOGALACTURONAN ACETYLESTERASE"/>
    <property type="match status" value="1"/>
</dbReference>
<dbReference type="RefSeq" id="WP_308951191.1">
    <property type="nucleotide sequence ID" value="NZ_JARXHW010000034.1"/>
</dbReference>
<dbReference type="InterPro" id="IPR013830">
    <property type="entry name" value="SGNH_hydro"/>
</dbReference>
<evidence type="ECO:0000259" key="4">
    <source>
        <dbReference type="Pfam" id="PF13472"/>
    </source>
</evidence>
<reference evidence="5 6" key="1">
    <citation type="submission" date="2023-04" db="EMBL/GenBank/DDBJ databases">
        <title>A novel bacteria isolated from coastal sediment.</title>
        <authorList>
            <person name="Liu X.-J."/>
            <person name="Du Z.-J."/>
        </authorList>
    </citation>
    <scope>NUCLEOTIDE SEQUENCE [LARGE SCALE GENOMIC DNA]</scope>
    <source>
        <strain evidence="5 6">SDUM461003</strain>
    </source>
</reference>
<comment type="similarity">
    <text evidence="1">Belongs to the 'GDSL' lipolytic enzyme family.</text>
</comment>
<keyword evidence="2" id="KW-0378">Hydrolase</keyword>
<gene>
    <name evidence="5" type="ORF">QEH52_13675</name>
</gene>
<organism evidence="5 6">
    <name type="scientific">Thalassobacterium maritimum</name>
    <dbReference type="NCBI Taxonomy" id="3041265"/>
    <lineage>
        <taxon>Bacteria</taxon>
        <taxon>Pseudomonadati</taxon>
        <taxon>Verrucomicrobiota</taxon>
        <taxon>Opitutia</taxon>
        <taxon>Puniceicoccales</taxon>
        <taxon>Coraliomargaritaceae</taxon>
        <taxon>Thalassobacterium</taxon>
    </lineage>
</organism>
<dbReference type="EMBL" id="JARXHW010000034">
    <property type="protein sequence ID" value="MDQ8208569.1"/>
    <property type="molecule type" value="Genomic_DNA"/>
</dbReference>
<accession>A0ABU1AZ78</accession>
<comment type="caution">
    <text evidence="5">The sequence shown here is derived from an EMBL/GenBank/DDBJ whole genome shotgun (WGS) entry which is preliminary data.</text>
</comment>
<dbReference type="Proteomes" id="UP001225316">
    <property type="component" value="Unassembled WGS sequence"/>
</dbReference>
<feature type="signal peptide" evidence="3">
    <location>
        <begin position="1"/>
        <end position="24"/>
    </location>
</feature>
<dbReference type="InterPro" id="IPR036514">
    <property type="entry name" value="SGNH_hydro_sf"/>
</dbReference>
<dbReference type="InterPro" id="IPR037459">
    <property type="entry name" value="RhgT-like"/>
</dbReference>
<name>A0ABU1AZ78_9BACT</name>
<sequence length="262" mass="29285">MQSPKTLFRFFFSISLCLSLCTLALGTPADLGHRTTVYMVGDSTMANKSNPEQNPEYGWGQVLQDYLATEVVVRNHASGGRSTRSFVAEGRWERVIESVQPGDWVIIQFGHNDQKKKKPELYTDPATDYRDFLKKFVEETRAKGGKPILATSIYRRYFRDGQAKSSLGGYPQATREVAAELEVPMVDLHQLTGDLLNEYGEAGSKALFLHYEAGEHPYYPNGKRDNSHLSEEGARAVAALFVEEVVNLQIDFPAQETQAAAK</sequence>
<evidence type="ECO:0000256" key="1">
    <source>
        <dbReference type="ARBA" id="ARBA00008668"/>
    </source>
</evidence>
<dbReference type="CDD" id="cd01821">
    <property type="entry name" value="Rhamnogalacturan_acetylesterase_like"/>
    <property type="match status" value="1"/>
</dbReference>